<proteinExistence type="predicted"/>
<dbReference type="AlphaFoldDB" id="A0A9N9KIM1"/>
<organism evidence="1 2">
    <name type="scientific">Cetraspora pellucida</name>
    <dbReference type="NCBI Taxonomy" id="1433469"/>
    <lineage>
        <taxon>Eukaryota</taxon>
        <taxon>Fungi</taxon>
        <taxon>Fungi incertae sedis</taxon>
        <taxon>Mucoromycota</taxon>
        <taxon>Glomeromycotina</taxon>
        <taxon>Glomeromycetes</taxon>
        <taxon>Diversisporales</taxon>
        <taxon>Gigasporaceae</taxon>
        <taxon>Cetraspora</taxon>
    </lineage>
</organism>
<sequence>KDIITYKEKNPNISHVDLVSWDNVGDNLSAKRQKTVQYPDLENALLDLKFSHSWLFKFKKKHGINQITKHSEDASVDDTVIVTAIPKLKE</sequence>
<reference evidence="1" key="1">
    <citation type="submission" date="2021-06" db="EMBL/GenBank/DDBJ databases">
        <authorList>
            <person name="Kallberg Y."/>
            <person name="Tangrot J."/>
            <person name="Rosling A."/>
        </authorList>
    </citation>
    <scope>NUCLEOTIDE SEQUENCE</scope>
    <source>
        <strain evidence="1">FL966</strain>
    </source>
</reference>
<feature type="non-terminal residue" evidence="1">
    <location>
        <position position="1"/>
    </location>
</feature>
<evidence type="ECO:0000313" key="2">
    <source>
        <dbReference type="Proteomes" id="UP000789759"/>
    </source>
</evidence>
<dbReference type="EMBL" id="CAJVQA010070874">
    <property type="protein sequence ID" value="CAG8833424.1"/>
    <property type="molecule type" value="Genomic_DNA"/>
</dbReference>
<comment type="caution">
    <text evidence="1">The sequence shown here is derived from an EMBL/GenBank/DDBJ whole genome shotgun (WGS) entry which is preliminary data.</text>
</comment>
<accession>A0A9N9KIM1</accession>
<protein>
    <submittedName>
        <fullName evidence="1">24429_t:CDS:1</fullName>
    </submittedName>
</protein>
<gene>
    <name evidence="1" type="ORF">CPELLU_LOCUS20974</name>
</gene>
<evidence type="ECO:0000313" key="1">
    <source>
        <dbReference type="EMBL" id="CAG8833424.1"/>
    </source>
</evidence>
<keyword evidence="2" id="KW-1185">Reference proteome</keyword>
<dbReference type="OrthoDB" id="162969at2759"/>
<feature type="non-terminal residue" evidence="1">
    <location>
        <position position="90"/>
    </location>
</feature>
<dbReference type="Proteomes" id="UP000789759">
    <property type="component" value="Unassembled WGS sequence"/>
</dbReference>
<name>A0A9N9KIM1_9GLOM</name>